<dbReference type="EMBL" id="JAGSPN010000010">
    <property type="protein sequence ID" value="MBR7783182.1"/>
    <property type="molecule type" value="Genomic_DNA"/>
</dbReference>
<keyword evidence="2" id="KW-0812">Transmembrane</keyword>
<keyword evidence="1" id="KW-0175">Coiled coil</keyword>
<keyword evidence="2" id="KW-1133">Transmembrane helix</keyword>
<dbReference type="AlphaFoldDB" id="A0A941DLA8"/>
<evidence type="ECO:0000313" key="4">
    <source>
        <dbReference type="Proteomes" id="UP000680067"/>
    </source>
</evidence>
<organism evidence="3 4">
    <name type="scientific">Undibacterium luofuense</name>
    <dbReference type="NCBI Taxonomy" id="2828733"/>
    <lineage>
        <taxon>Bacteria</taxon>
        <taxon>Pseudomonadati</taxon>
        <taxon>Pseudomonadota</taxon>
        <taxon>Betaproteobacteria</taxon>
        <taxon>Burkholderiales</taxon>
        <taxon>Oxalobacteraceae</taxon>
        <taxon>Undibacterium</taxon>
    </lineage>
</organism>
<feature type="coiled-coil region" evidence="1">
    <location>
        <begin position="32"/>
        <end position="59"/>
    </location>
</feature>
<dbReference type="RefSeq" id="WP_212688475.1">
    <property type="nucleotide sequence ID" value="NZ_JAGSPN010000010.1"/>
</dbReference>
<accession>A0A941DLA8</accession>
<keyword evidence="4" id="KW-1185">Reference proteome</keyword>
<evidence type="ECO:0000313" key="3">
    <source>
        <dbReference type="EMBL" id="MBR7783182.1"/>
    </source>
</evidence>
<name>A0A941DLA8_9BURK</name>
<dbReference type="Proteomes" id="UP000680067">
    <property type="component" value="Unassembled WGS sequence"/>
</dbReference>
<reference evidence="3" key="1">
    <citation type="submission" date="2021-04" db="EMBL/GenBank/DDBJ databases">
        <title>novel species isolated from subtropical streams in China.</title>
        <authorList>
            <person name="Lu H."/>
        </authorList>
    </citation>
    <scope>NUCLEOTIDE SEQUENCE</scope>
    <source>
        <strain evidence="3">LFS511W</strain>
    </source>
</reference>
<keyword evidence="2" id="KW-0472">Membrane</keyword>
<feature type="transmembrane region" description="Helical" evidence="2">
    <location>
        <begin position="6"/>
        <end position="26"/>
    </location>
</feature>
<sequence length="65" mass="7263">MEPAQMIQWAVGAGVAWLIFSSMTGLGNRWIKHADADDVERLERRIASLEQQLAALQREQAGRQG</sequence>
<protein>
    <submittedName>
        <fullName evidence="3">Uncharacterized protein</fullName>
    </submittedName>
</protein>
<proteinExistence type="predicted"/>
<evidence type="ECO:0000256" key="2">
    <source>
        <dbReference type="SAM" id="Phobius"/>
    </source>
</evidence>
<evidence type="ECO:0000256" key="1">
    <source>
        <dbReference type="SAM" id="Coils"/>
    </source>
</evidence>
<gene>
    <name evidence="3" type="ORF">KDM89_13595</name>
</gene>
<comment type="caution">
    <text evidence="3">The sequence shown here is derived from an EMBL/GenBank/DDBJ whole genome shotgun (WGS) entry which is preliminary data.</text>
</comment>